<evidence type="ECO:0000259" key="2">
    <source>
        <dbReference type="Pfam" id="PF13843"/>
    </source>
</evidence>
<comment type="caution">
    <text evidence="3">The sequence shown here is derived from an EMBL/GenBank/DDBJ whole genome shotgun (WGS) entry which is preliminary data.</text>
</comment>
<feature type="compositionally biased region" description="Basic and acidic residues" evidence="1">
    <location>
        <begin position="8"/>
        <end position="17"/>
    </location>
</feature>
<dbReference type="OrthoDB" id="8191541at2759"/>
<organism evidence="3 4">
    <name type="scientific">Apolygus lucorum</name>
    <name type="common">Small green plant bug</name>
    <name type="synonym">Lygocoris lucorum</name>
    <dbReference type="NCBI Taxonomy" id="248454"/>
    <lineage>
        <taxon>Eukaryota</taxon>
        <taxon>Metazoa</taxon>
        <taxon>Ecdysozoa</taxon>
        <taxon>Arthropoda</taxon>
        <taxon>Hexapoda</taxon>
        <taxon>Insecta</taxon>
        <taxon>Pterygota</taxon>
        <taxon>Neoptera</taxon>
        <taxon>Paraneoptera</taxon>
        <taxon>Hemiptera</taxon>
        <taxon>Heteroptera</taxon>
        <taxon>Panheteroptera</taxon>
        <taxon>Cimicomorpha</taxon>
        <taxon>Miridae</taxon>
        <taxon>Mirini</taxon>
        <taxon>Apolygus</taxon>
    </lineage>
</organism>
<evidence type="ECO:0000313" key="4">
    <source>
        <dbReference type="Proteomes" id="UP000466442"/>
    </source>
</evidence>
<feature type="compositionally biased region" description="Acidic residues" evidence="1">
    <location>
        <begin position="54"/>
        <end position="76"/>
    </location>
</feature>
<gene>
    <name evidence="3" type="ORF">GE061_000211</name>
</gene>
<dbReference type="InterPro" id="IPR029526">
    <property type="entry name" value="PGBD"/>
</dbReference>
<accession>A0A8S9Y6A8</accession>
<proteinExistence type="predicted"/>
<reference evidence="3" key="1">
    <citation type="journal article" date="2021" name="Mol. Ecol. Resour.">
        <title>Apolygus lucorum genome provides insights into omnivorousness and mesophyll feeding.</title>
        <authorList>
            <person name="Liu Y."/>
            <person name="Liu H."/>
            <person name="Wang H."/>
            <person name="Huang T."/>
            <person name="Liu B."/>
            <person name="Yang B."/>
            <person name="Yin L."/>
            <person name="Li B."/>
            <person name="Zhang Y."/>
            <person name="Zhang S."/>
            <person name="Jiang F."/>
            <person name="Zhang X."/>
            <person name="Ren Y."/>
            <person name="Wang B."/>
            <person name="Wang S."/>
            <person name="Lu Y."/>
            <person name="Wu K."/>
            <person name="Fan W."/>
            <person name="Wang G."/>
        </authorList>
    </citation>
    <scope>NUCLEOTIDE SEQUENCE</scope>
    <source>
        <strain evidence="3">12Hb</strain>
    </source>
</reference>
<dbReference type="AlphaFoldDB" id="A0A8S9Y6A8"/>
<protein>
    <recommendedName>
        <fullName evidence="2">PiggyBac transposable element-derived protein domain-containing protein</fullName>
    </recommendedName>
</protein>
<feature type="region of interest" description="Disordered" evidence="1">
    <location>
        <begin position="1"/>
        <end position="121"/>
    </location>
</feature>
<feature type="domain" description="PiggyBac transposable element-derived protein" evidence="2">
    <location>
        <begin position="251"/>
        <end position="369"/>
    </location>
</feature>
<evidence type="ECO:0000256" key="1">
    <source>
        <dbReference type="SAM" id="MobiDB-lite"/>
    </source>
</evidence>
<feature type="compositionally biased region" description="Basic and acidic residues" evidence="1">
    <location>
        <begin position="77"/>
        <end position="100"/>
    </location>
</feature>
<dbReference type="Proteomes" id="UP000466442">
    <property type="component" value="Linkage Group LG1"/>
</dbReference>
<sequence>MSKRGKSSGKELFHTDDPNFVERVQQLLIDEDEGSDELSEDISDDESDPHFQPDSEEMSDSDSSDIESDTDSDSNDEIERDRMKIFEELGLERGDSRPSEQEVEVQATQSEGVQDGAGGHGRAVAHGLSEATGIMEETEQGAGAQTIALADRPNTSSLNIHAASGRPGTSSQNVRVDISVADRPGISSQNAGVPAQPEFYYGKKTKAVPRPFKWSSSEPSTRARTPAHNILNLGRLPGMTAEVRRLGPKPDPVDIWSLLIPDAMILVVVEWTNVKLKTMRVKKASRIRDSQYRPTNLIEMKALYGYLVLTTIYKANHEALRKNYTSNTLGRRIYRAILSSKRFEILMASLSFDDPTTKKVGRNYLRQLRFLNSLRHLWPIVRNIIV</sequence>
<dbReference type="PANTHER" id="PTHR46599">
    <property type="entry name" value="PIGGYBAC TRANSPOSABLE ELEMENT-DERIVED PROTEIN 4"/>
    <property type="match status" value="1"/>
</dbReference>
<evidence type="ECO:0000313" key="3">
    <source>
        <dbReference type="EMBL" id="KAF6215876.1"/>
    </source>
</evidence>
<name>A0A8S9Y6A8_APOLU</name>
<dbReference type="EMBL" id="WIXP02000001">
    <property type="protein sequence ID" value="KAF6215876.1"/>
    <property type="molecule type" value="Genomic_DNA"/>
</dbReference>
<feature type="compositionally biased region" description="Acidic residues" evidence="1">
    <location>
        <begin position="29"/>
        <end position="47"/>
    </location>
</feature>
<keyword evidence="4" id="KW-1185">Reference proteome</keyword>
<dbReference type="Pfam" id="PF13843">
    <property type="entry name" value="DDE_Tnp_1_7"/>
    <property type="match status" value="1"/>
</dbReference>
<dbReference type="PANTHER" id="PTHR46599:SF3">
    <property type="entry name" value="PIGGYBAC TRANSPOSABLE ELEMENT-DERIVED PROTEIN 4"/>
    <property type="match status" value="1"/>
</dbReference>